<accession>A0A841L712</accession>
<evidence type="ECO:0000313" key="2">
    <source>
        <dbReference type="Proteomes" id="UP000538147"/>
    </source>
</evidence>
<proteinExistence type="predicted"/>
<dbReference type="SUPFAM" id="SSF53474">
    <property type="entry name" value="alpha/beta-Hydrolases"/>
    <property type="match status" value="1"/>
</dbReference>
<name>A0A841L712_9SPHN</name>
<dbReference type="PANTHER" id="PTHR36837:SF2">
    <property type="entry name" value="POLY(3-HYDROXYALKANOATE) POLYMERASE SUBUNIT PHAC"/>
    <property type="match status" value="1"/>
</dbReference>
<dbReference type="GO" id="GO:0016746">
    <property type="term" value="F:acyltransferase activity"/>
    <property type="evidence" value="ECO:0007669"/>
    <property type="project" value="UniProtKB-KW"/>
</dbReference>
<keyword evidence="1" id="KW-0012">Acyltransferase</keyword>
<dbReference type="Proteomes" id="UP000538147">
    <property type="component" value="Unassembled WGS sequence"/>
</dbReference>
<organism evidence="1 2">
    <name type="scientific">Polymorphobacter multimanifer</name>
    <dbReference type="NCBI Taxonomy" id="1070431"/>
    <lineage>
        <taxon>Bacteria</taxon>
        <taxon>Pseudomonadati</taxon>
        <taxon>Pseudomonadota</taxon>
        <taxon>Alphaproteobacteria</taxon>
        <taxon>Sphingomonadales</taxon>
        <taxon>Sphingosinicellaceae</taxon>
        <taxon>Polymorphobacter</taxon>
    </lineage>
</organism>
<dbReference type="RefSeq" id="WP_243452820.1">
    <property type="nucleotide sequence ID" value="NZ_BMOX01000088.1"/>
</dbReference>
<comment type="caution">
    <text evidence="1">The sequence shown here is derived from an EMBL/GenBank/DDBJ whole genome shotgun (WGS) entry which is preliminary data.</text>
</comment>
<dbReference type="PANTHER" id="PTHR36837">
    <property type="entry name" value="POLY(3-HYDROXYALKANOATE) POLYMERASE SUBUNIT PHAC"/>
    <property type="match status" value="1"/>
</dbReference>
<protein>
    <submittedName>
        <fullName evidence="1">Polyhydroxyalkanoate synthase</fullName>
        <ecNumber evidence="1">2.3.1.-</ecNumber>
    </submittedName>
</protein>
<dbReference type="InterPro" id="IPR029058">
    <property type="entry name" value="AB_hydrolase_fold"/>
</dbReference>
<keyword evidence="1" id="KW-0808">Transferase</keyword>
<dbReference type="EC" id="2.3.1.-" evidence="1"/>
<gene>
    <name evidence="1" type="ORF">FHS79_002188</name>
</gene>
<dbReference type="EMBL" id="JACIIV010000014">
    <property type="protein sequence ID" value="MBB6228006.1"/>
    <property type="molecule type" value="Genomic_DNA"/>
</dbReference>
<dbReference type="AlphaFoldDB" id="A0A841L712"/>
<evidence type="ECO:0000313" key="1">
    <source>
        <dbReference type="EMBL" id="MBB6228006.1"/>
    </source>
</evidence>
<reference evidence="1 2" key="1">
    <citation type="submission" date="2020-08" db="EMBL/GenBank/DDBJ databases">
        <title>Genomic Encyclopedia of Type Strains, Phase IV (KMG-IV): sequencing the most valuable type-strain genomes for metagenomic binning, comparative biology and taxonomic classification.</title>
        <authorList>
            <person name="Goeker M."/>
        </authorList>
    </citation>
    <scope>NUCLEOTIDE SEQUENCE [LARGE SCALE GENOMIC DNA]</scope>
    <source>
        <strain evidence="1 2">DSM 102189</strain>
    </source>
</reference>
<sequence>MQHGAQHGETRARGPHPLPHFLKLLTQHCAGDRALLSRALAGLARYQALPPAVAREARPVVAQVGNVMLRDFGGPAGGRPVLVVPSLINPPTVLDLAPGNSLLASLAASGLRPLLVDWGNAPEPLGLAALVEARLAPLLAEIGAPVPVIGYCLGGTLAIGLAAMGGVSRLALLATPWHFTGYGDAARAGLHDWWTATEPLASRLGGVPMDLLQPAFWTLDEPGLVAKYAGLAEADDAALSAFAVLEDWSNTGPPLALEAAREMAGFYADDAPGQGRWLVGGQAVAPGQLGMPILDVLAIRDRIVPPAAALSQAGIGERLEISAGHVGMIVGRNARAQLWRPLARWLAEG</sequence>
<dbReference type="InterPro" id="IPR051321">
    <property type="entry name" value="PHA/PHB_synthase"/>
</dbReference>
<keyword evidence="2" id="KW-1185">Reference proteome</keyword>
<dbReference type="Gene3D" id="3.40.50.1820">
    <property type="entry name" value="alpha/beta hydrolase"/>
    <property type="match status" value="1"/>
</dbReference>